<evidence type="ECO:0000256" key="7">
    <source>
        <dbReference type="ARBA" id="ARBA00023170"/>
    </source>
</evidence>
<feature type="region of interest" description="Disordered" evidence="9">
    <location>
        <begin position="187"/>
        <end position="211"/>
    </location>
</feature>
<evidence type="ECO:0000313" key="13">
    <source>
        <dbReference type="Proteomes" id="UP000000305"/>
    </source>
</evidence>
<evidence type="ECO:0000256" key="1">
    <source>
        <dbReference type="ARBA" id="ARBA00004651"/>
    </source>
</evidence>
<dbReference type="Pfam" id="PF00060">
    <property type="entry name" value="Lig_chan"/>
    <property type="match status" value="1"/>
</dbReference>
<keyword evidence="6 10" id="KW-0472">Membrane</keyword>
<dbReference type="HOGENOM" id="CLU_007257_4_2_1"/>
<evidence type="ECO:0000256" key="6">
    <source>
        <dbReference type="ARBA" id="ARBA00023136"/>
    </source>
</evidence>
<evidence type="ECO:0000256" key="5">
    <source>
        <dbReference type="ARBA" id="ARBA00022989"/>
    </source>
</evidence>
<dbReference type="AlphaFoldDB" id="E9GP02"/>
<keyword evidence="3" id="KW-1003">Cell membrane</keyword>
<dbReference type="EMBL" id="GL732555">
    <property type="protein sequence ID" value="EFX78844.1"/>
    <property type="molecule type" value="Genomic_DNA"/>
</dbReference>
<accession>E9GP02</accession>
<dbReference type="PhylomeDB" id="E9GP02"/>
<comment type="subcellular location">
    <subcellularLocation>
        <location evidence="1">Cell membrane</location>
        <topology evidence="1">Multi-pass membrane protein</topology>
    </subcellularLocation>
</comment>
<dbReference type="GO" id="GO:0050906">
    <property type="term" value="P:detection of stimulus involved in sensory perception"/>
    <property type="evidence" value="ECO:0007669"/>
    <property type="project" value="UniProtKB-ARBA"/>
</dbReference>
<dbReference type="OrthoDB" id="8182981at2759"/>
<dbReference type="KEGG" id="dpx:DAPPUDRAFT_104980"/>
<evidence type="ECO:0000256" key="2">
    <source>
        <dbReference type="ARBA" id="ARBA00008685"/>
    </source>
</evidence>
<evidence type="ECO:0000313" key="12">
    <source>
        <dbReference type="EMBL" id="EFX78844.1"/>
    </source>
</evidence>
<keyword evidence="8" id="KW-0325">Glycoprotein</keyword>
<feature type="transmembrane region" description="Helical" evidence="10">
    <location>
        <begin position="222"/>
        <end position="242"/>
    </location>
</feature>
<dbReference type="Proteomes" id="UP000000305">
    <property type="component" value="Unassembled WGS sequence"/>
</dbReference>
<sequence length="258" mass="28694">MKIWTSRKKKSGETIINGPNQRLNQVIGVRENILFTYIITTLLNQGGYISCKITPIRLVIGSWCLLTLVLLNVYNGVLISYVTATHRQPALINSIEDVAANPNIHIIVIKGQGPDTVISAMPALRTAIENDFQQSRQCKITIAAADTSNNAAGWGLAKKNTHLEKFNRGTLELHATGLIPHWEKQFEPNTKPCYSSGDKTDQNDNNKNKQQRQLQRLSLDNLMGAFAVLAFGCLFSLLVFLAEMAIFHLKIINNLIVV</sequence>
<keyword evidence="13" id="KW-1185">Reference proteome</keyword>
<proteinExistence type="inferred from homology"/>
<dbReference type="GO" id="GO:0005886">
    <property type="term" value="C:plasma membrane"/>
    <property type="evidence" value="ECO:0007669"/>
    <property type="project" value="UniProtKB-SubCell"/>
</dbReference>
<dbReference type="PANTHER" id="PTHR42643:SF24">
    <property type="entry name" value="IONOTROPIC RECEPTOR 60A"/>
    <property type="match status" value="1"/>
</dbReference>
<feature type="transmembrane region" description="Helical" evidence="10">
    <location>
        <begin position="58"/>
        <end position="82"/>
    </location>
</feature>
<name>E9GP02_DAPPU</name>
<dbReference type="InterPro" id="IPR052192">
    <property type="entry name" value="Insect_Ionotropic_Sensory_Rcpt"/>
</dbReference>
<keyword evidence="5 10" id="KW-1133">Transmembrane helix</keyword>
<protein>
    <recommendedName>
        <fullName evidence="11">Ionotropic glutamate receptor C-terminal domain-containing protein</fullName>
    </recommendedName>
</protein>
<dbReference type="GO" id="GO:0015276">
    <property type="term" value="F:ligand-gated monoatomic ion channel activity"/>
    <property type="evidence" value="ECO:0007669"/>
    <property type="project" value="InterPro"/>
</dbReference>
<dbReference type="InParanoid" id="E9GP02"/>
<keyword evidence="7" id="KW-0675">Receptor</keyword>
<feature type="domain" description="Ionotropic glutamate receptor C-terminal" evidence="11">
    <location>
        <begin position="35"/>
        <end position="233"/>
    </location>
</feature>
<evidence type="ECO:0000259" key="11">
    <source>
        <dbReference type="Pfam" id="PF00060"/>
    </source>
</evidence>
<dbReference type="InterPro" id="IPR001320">
    <property type="entry name" value="Iontro_rcpt_C"/>
</dbReference>
<gene>
    <name evidence="12" type="ORF">DAPPUDRAFT_104980</name>
</gene>
<keyword evidence="4 10" id="KW-0812">Transmembrane</keyword>
<organism evidence="12 13">
    <name type="scientific">Daphnia pulex</name>
    <name type="common">Water flea</name>
    <dbReference type="NCBI Taxonomy" id="6669"/>
    <lineage>
        <taxon>Eukaryota</taxon>
        <taxon>Metazoa</taxon>
        <taxon>Ecdysozoa</taxon>
        <taxon>Arthropoda</taxon>
        <taxon>Crustacea</taxon>
        <taxon>Branchiopoda</taxon>
        <taxon>Diplostraca</taxon>
        <taxon>Cladocera</taxon>
        <taxon>Anomopoda</taxon>
        <taxon>Daphniidae</taxon>
        <taxon>Daphnia</taxon>
    </lineage>
</organism>
<evidence type="ECO:0000256" key="4">
    <source>
        <dbReference type="ARBA" id="ARBA00022692"/>
    </source>
</evidence>
<evidence type="ECO:0000256" key="10">
    <source>
        <dbReference type="SAM" id="Phobius"/>
    </source>
</evidence>
<evidence type="ECO:0000256" key="9">
    <source>
        <dbReference type="SAM" id="MobiDB-lite"/>
    </source>
</evidence>
<feature type="compositionally biased region" description="Basic and acidic residues" evidence="9">
    <location>
        <begin position="198"/>
        <end position="207"/>
    </location>
</feature>
<dbReference type="Gene3D" id="1.10.287.70">
    <property type="match status" value="1"/>
</dbReference>
<dbReference type="PANTHER" id="PTHR42643">
    <property type="entry name" value="IONOTROPIC RECEPTOR 20A-RELATED"/>
    <property type="match status" value="1"/>
</dbReference>
<evidence type="ECO:0000256" key="8">
    <source>
        <dbReference type="ARBA" id="ARBA00023180"/>
    </source>
</evidence>
<reference evidence="12 13" key="1">
    <citation type="journal article" date="2011" name="Science">
        <title>The ecoresponsive genome of Daphnia pulex.</title>
        <authorList>
            <person name="Colbourne J.K."/>
            <person name="Pfrender M.E."/>
            <person name="Gilbert D."/>
            <person name="Thomas W.K."/>
            <person name="Tucker A."/>
            <person name="Oakley T.H."/>
            <person name="Tokishita S."/>
            <person name="Aerts A."/>
            <person name="Arnold G.J."/>
            <person name="Basu M.K."/>
            <person name="Bauer D.J."/>
            <person name="Caceres C.E."/>
            <person name="Carmel L."/>
            <person name="Casola C."/>
            <person name="Choi J.H."/>
            <person name="Detter J.C."/>
            <person name="Dong Q."/>
            <person name="Dusheyko S."/>
            <person name="Eads B.D."/>
            <person name="Frohlich T."/>
            <person name="Geiler-Samerotte K.A."/>
            <person name="Gerlach D."/>
            <person name="Hatcher P."/>
            <person name="Jogdeo S."/>
            <person name="Krijgsveld J."/>
            <person name="Kriventseva E.V."/>
            <person name="Kultz D."/>
            <person name="Laforsch C."/>
            <person name="Lindquist E."/>
            <person name="Lopez J."/>
            <person name="Manak J.R."/>
            <person name="Muller J."/>
            <person name="Pangilinan J."/>
            <person name="Patwardhan R.P."/>
            <person name="Pitluck S."/>
            <person name="Pritham E.J."/>
            <person name="Rechtsteiner A."/>
            <person name="Rho M."/>
            <person name="Rogozin I.B."/>
            <person name="Sakarya O."/>
            <person name="Salamov A."/>
            <person name="Schaack S."/>
            <person name="Shapiro H."/>
            <person name="Shiga Y."/>
            <person name="Skalitzky C."/>
            <person name="Smith Z."/>
            <person name="Souvorov A."/>
            <person name="Sung W."/>
            <person name="Tang Z."/>
            <person name="Tsuchiya D."/>
            <person name="Tu H."/>
            <person name="Vos H."/>
            <person name="Wang M."/>
            <person name="Wolf Y.I."/>
            <person name="Yamagata H."/>
            <person name="Yamada T."/>
            <person name="Ye Y."/>
            <person name="Shaw J.R."/>
            <person name="Andrews J."/>
            <person name="Crease T.J."/>
            <person name="Tang H."/>
            <person name="Lucas S.M."/>
            <person name="Robertson H.M."/>
            <person name="Bork P."/>
            <person name="Koonin E.V."/>
            <person name="Zdobnov E.M."/>
            <person name="Grigoriev I.V."/>
            <person name="Lynch M."/>
            <person name="Boore J.L."/>
        </authorList>
    </citation>
    <scope>NUCLEOTIDE SEQUENCE [LARGE SCALE GENOMIC DNA]</scope>
</reference>
<comment type="similarity">
    <text evidence="2">Belongs to the glutamate-gated ion channel (TC 1.A.10.1) family.</text>
</comment>
<evidence type="ECO:0000256" key="3">
    <source>
        <dbReference type="ARBA" id="ARBA00022475"/>
    </source>
</evidence>